<keyword evidence="2" id="KW-1185">Reference proteome</keyword>
<accession>A0A7J7N750</accession>
<dbReference type="Proteomes" id="UP000541444">
    <property type="component" value="Unassembled WGS sequence"/>
</dbReference>
<evidence type="ECO:0000313" key="1">
    <source>
        <dbReference type="EMBL" id="KAF6162728.1"/>
    </source>
</evidence>
<dbReference type="EMBL" id="JACGCM010001011">
    <property type="protein sequence ID" value="KAF6162728.1"/>
    <property type="molecule type" value="Genomic_DNA"/>
</dbReference>
<protein>
    <submittedName>
        <fullName evidence="1">Uncharacterized protein</fullName>
    </submittedName>
</protein>
<comment type="caution">
    <text evidence="1">The sequence shown here is derived from an EMBL/GenBank/DDBJ whole genome shotgun (WGS) entry which is preliminary data.</text>
</comment>
<reference evidence="1 2" key="1">
    <citation type="journal article" date="2020" name="IScience">
        <title>Genome Sequencing of the Endangered Kingdonia uniflora (Circaeasteraceae, Ranunculales) Reveals Potential Mechanisms of Evolutionary Specialization.</title>
        <authorList>
            <person name="Sun Y."/>
            <person name="Deng T."/>
            <person name="Zhang A."/>
            <person name="Moore M.J."/>
            <person name="Landis J.B."/>
            <person name="Lin N."/>
            <person name="Zhang H."/>
            <person name="Zhang X."/>
            <person name="Huang J."/>
            <person name="Zhang X."/>
            <person name="Sun H."/>
            <person name="Wang H."/>
        </authorList>
    </citation>
    <scope>NUCLEOTIDE SEQUENCE [LARGE SCALE GENOMIC DNA]</scope>
    <source>
        <strain evidence="1">TB1705</strain>
        <tissue evidence="1">Leaf</tissue>
    </source>
</reference>
<name>A0A7J7N750_9MAGN</name>
<organism evidence="1 2">
    <name type="scientific">Kingdonia uniflora</name>
    <dbReference type="NCBI Taxonomy" id="39325"/>
    <lineage>
        <taxon>Eukaryota</taxon>
        <taxon>Viridiplantae</taxon>
        <taxon>Streptophyta</taxon>
        <taxon>Embryophyta</taxon>
        <taxon>Tracheophyta</taxon>
        <taxon>Spermatophyta</taxon>
        <taxon>Magnoliopsida</taxon>
        <taxon>Ranunculales</taxon>
        <taxon>Circaeasteraceae</taxon>
        <taxon>Kingdonia</taxon>
    </lineage>
</organism>
<sequence length="56" mass="6897">WERQYLLFDLDSWVAFLLHTCFTNTDIHKYYFSSLLKEMDMVDQSKTTKQRRFLVS</sequence>
<evidence type="ECO:0000313" key="2">
    <source>
        <dbReference type="Proteomes" id="UP000541444"/>
    </source>
</evidence>
<gene>
    <name evidence="1" type="ORF">GIB67_028997</name>
</gene>
<feature type="non-terminal residue" evidence="1">
    <location>
        <position position="56"/>
    </location>
</feature>
<proteinExistence type="predicted"/>
<dbReference type="AlphaFoldDB" id="A0A7J7N750"/>